<reference evidence="2 3" key="1">
    <citation type="journal article" date="2018" name="Front. Plant Sci.">
        <title>Red Clover (Trifolium pratense) and Zigzag Clover (T. medium) - A Picture of Genomic Similarities and Differences.</title>
        <authorList>
            <person name="Dluhosova J."/>
            <person name="Istvanek J."/>
            <person name="Nedelnik J."/>
            <person name="Repkova J."/>
        </authorList>
    </citation>
    <scope>NUCLEOTIDE SEQUENCE [LARGE SCALE GENOMIC DNA]</scope>
    <source>
        <strain evidence="3">cv. 10/8</strain>
        <tissue evidence="2">Leaf</tissue>
    </source>
</reference>
<accession>A0A392M5M1</accession>
<feature type="compositionally biased region" description="Acidic residues" evidence="1">
    <location>
        <begin position="309"/>
        <end position="322"/>
    </location>
</feature>
<protein>
    <submittedName>
        <fullName evidence="2">Uncharacterized protein</fullName>
    </submittedName>
</protein>
<organism evidence="2 3">
    <name type="scientific">Trifolium medium</name>
    <dbReference type="NCBI Taxonomy" id="97028"/>
    <lineage>
        <taxon>Eukaryota</taxon>
        <taxon>Viridiplantae</taxon>
        <taxon>Streptophyta</taxon>
        <taxon>Embryophyta</taxon>
        <taxon>Tracheophyta</taxon>
        <taxon>Spermatophyta</taxon>
        <taxon>Magnoliopsida</taxon>
        <taxon>eudicotyledons</taxon>
        <taxon>Gunneridae</taxon>
        <taxon>Pentapetalae</taxon>
        <taxon>rosids</taxon>
        <taxon>fabids</taxon>
        <taxon>Fabales</taxon>
        <taxon>Fabaceae</taxon>
        <taxon>Papilionoideae</taxon>
        <taxon>50 kb inversion clade</taxon>
        <taxon>NPAAA clade</taxon>
        <taxon>Hologalegina</taxon>
        <taxon>IRL clade</taxon>
        <taxon>Trifolieae</taxon>
        <taxon>Trifolium</taxon>
    </lineage>
</organism>
<evidence type="ECO:0000313" key="3">
    <source>
        <dbReference type="Proteomes" id="UP000265520"/>
    </source>
</evidence>
<feature type="region of interest" description="Disordered" evidence="1">
    <location>
        <begin position="299"/>
        <end position="351"/>
    </location>
</feature>
<keyword evidence="3" id="KW-1185">Reference proteome</keyword>
<gene>
    <name evidence="2" type="ORF">A2U01_0003358</name>
</gene>
<name>A0A392M5M1_9FABA</name>
<dbReference type="EMBL" id="LXQA010003839">
    <property type="protein sequence ID" value="MCH82549.1"/>
    <property type="molecule type" value="Genomic_DNA"/>
</dbReference>
<comment type="caution">
    <text evidence="2">The sequence shown here is derived from an EMBL/GenBank/DDBJ whole genome shotgun (WGS) entry which is preliminary data.</text>
</comment>
<dbReference type="Proteomes" id="UP000265520">
    <property type="component" value="Unassembled WGS sequence"/>
</dbReference>
<proteinExistence type="predicted"/>
<feature type="compositionally biased region" description="Basic and acidic residues" evidence="1">
    <location>
        <begin position="338"/>
        <end position="350"/>
    </location>
</feature>
<evidence type="ECO:0000313" key="2">
    <source>
        <dbReference type="EMBL" id="MCH82549.1"/>
    </source>
</evidence>
<sequence>MRKRSVNGLNPSETTSILHVELNVASSRKPVSKSIIQVKPIFQKTLEKSIYVFVIVDDANKPTKLIFDNLIDSVVTPNVESNVVTSVKGYVSSNVVGSVDTSVRSASEIVILDKPRSLKTIGQSSMNIVVVDGIVFEIFHVSKVVDSVTLSSLTKVVVVSPKETSPESDVVSDVETSWTNMLIILMAVWSIESLNVVEENDSDDFPLDQAIAQSVTEIELYMGVYLSLCALKEIEAMRNANVLVAAASQSKGDIGSVVDKPKQIVPEKDVVPDVDTSVNQPKADVTIVQKPVQETVVVKDVGTSIDPSDSSDEETGSDEENFTEVTVPASKKKRSLKRKEAPSSDSKYYEDVPDITPLASRKSLVGKSSLRMCLLLLVTMFPFIVLPLHKDGIMCIG</sequence>
<evidence type="ECO:0000256" key="1">
    <source>
        <dbReference type="SAM" id="MobiDB-lite"/>
    </source>
</evidence>
<dbReference type="AlphaFoldDB" id="A0A392M5M1"/>